<sequence length="123" mass="14110">MKKIIKNKIMSFEGPPEQINSFESGPEHVPAMEEVRSVFERLLKNAEFEQVRTREDGKGLYLWNIKIAEEGGYTEYFYMRKGRYPEGQASRTAIHGAFFDADGMPVATRSVAHFENGAWKIFA</sequence>
<accession>A0A1G2LRL7</accession>
<evidence type="ECO:0000313" key="1">
    <source>
        <dbReference type="EMBL" id="OHA14183.1"/>
    </source>
</evidence>
<organism evidence="1 2">
    <name type="scientific">Candidatus Sungbacteria bacterium RIFCSPLOWO2_12_FULL_41_11</name>
    <dbReference type="NCBI Taxonomy" id="1802286"/>
    <lineage>
        <taxon>Bacteria</taxon>
        <taxon>Candidatus Sungiibacteriota</taxon>
    </lineage>
</organism>
<reference evidence="1 2" key="1">
    <citation type="journal article" date="2016" name="Nat. Commun.">
        <title>Thousands of microbial genomes shed light on interconnected biogeochemical processes in an aquifer system.</title>
        <authorList>
            <person name="Anantharaman K."/>
            <person name="Brown C.T."/>
            <person name="Hug L.A."/>
            <person name="Sharon I."/>
            <person name="Castelle C.J."/>
            <person name="Probst A.J."/>
            <person name="Thomas B.C."/>
            <person name="Singh A."/>
            <person name="Wilkins M.J."/>
            <person name="Karaoz U."/>
            <person name="Brodie E.L."/>
            <person name="Williams K.H."/>
            <person name="Hubbard S.S."/>
            <person name="Banfield J.F."/>
        </authorList>
    </citation>
    <scope>NUCLEOTIDE SEQUENCE [LARGE SCALE GENOMIC DNA]</scope>
</reference>
<evidence type="ECO:0000313" key="2">
    <source>
        <dbReference type="Proteomes" id="UP000177171"/>
    </source>
</evidence>
<protein>
    <submittedName>
        <fullName evidence="1">Uncharacterized protein</fullName>
    </submittedName>
</protein>
<name>A0A1G2LRL7_9BACT</name>
<dbReference type="AlphaFoldDB" id="A0A1G2LRL7"/>
<comment type="caution">
    <text evidence="1">The sequence shown here is derived from an EMBL/GenBank/DDBJ whole genome shotgun (WGS) entry which is preliminary data.</text>
</comment>
<proteinExistence type="predicted"/>
<dbReference type="EMBL" id="MHQY01000013">
    <property type="protein sequence ID" value="OHA14183.1"/>
    <property type="molecule type" value="Genomic_DNA"/>
</dbReference>
<gene>
    <name evidence="1" type="ORF">A3G49_03000</name>
</gene>
<dbReference type="Proteomes" id="UP000177171">
    <property type="component" value="Unassembled WGS sequence"/>
</dbReference>